<dbReference type="PANTHER" id="PTHR37981:SF1">
    <property type="entry name" value="SGNH HYDROLASE-TYPE ESTERASE DOMAIN-CONTAINING PROTEIN"/>
    <property type="match status" value="1"/>
</dbReference>
<dbReference type="Pfam" id="PF13472">
    <property type="entry name" value="Lipase_GDSL_2"/>
    <property type="match status" value="1"/>
</dbReference>
<evidence type="ECO:0000256" key="1">
    <source>
        <dbReference type="PIRSR" id="PIRSR637460-1"/>
    </source>
</evidence>
<feature type="disulfide bond" evidence="2">
    <location>
        <begin position="163"/>
        <end position="172"/>
    </location>
</feature>
<dbReference type="InterPro" id="IPR013830">
    <property type="entry name" value="SGNH_hydro"/>
</dbReference>
<accession>A0A1I5ACI4</accession>
<dbReference type="STRING" id="995034.SAMN05216219_1340"/>
<feature type="active site" evidence="1">
    <location>
        <position position="294"/>
    </location>
</feature>
<feature type="disulfide bond" evidence="2">
    <location>
        <begin position="95"/>
        <end position="120"/>
    </location>
</feature>
<dbReference type="CDD" id="cd01823">
    <property type="entry name" value="SEST_like"/>
    <property type="match status" value="1"/>
</dbReference>
<evidence type="ECO:0000313" key="5">
    <source>
        <dbReference type="Proteomes" id="UP000198867"/>
    </source>
</evidence>
<proteinExistence type="predicted"/>
<evidence type="ECO:0000256" key="2">
    <source>
        <dbReference type="PIRSR" id="PIRSR637460-2"/>
    </source>
</evidence>
<dbReference type="EMBL" id="FOVM01000003">
    <property type="protein sequence ID" value="SFN60102.1"/>
    <property type="molecule type" value="Genomic_DNA"/>
</dbReference>
<evidence type="ECO:0000259" key="3">
    <source>
        <dbReference type="Pfam" id="PF13472"/>
    </source>
</evidence>
<reference evidence="5" key="1">
    <citation type="submission" date="2016-10" db="EMBL/GenBank/DDBJ databases">
        <authorList>
            <person name="Varghese N."/>
            <person name="Submissions S."/>
        </authorList>
    </citation>
    <scope>NUCLEOTIDE SEQUENCE [LARGE SCALE GENOMIC DNA]</scope>
    <source>
        <strain evidence="5">CGMCC 1.11101</strain>
    </source>
</reference>
<dbReference type="InterPro" id="IPR037460">
    <property type="entry name" value="SEST-like"/>
</dbReference>
<evidence type="ECO:0000313" key="4">
    <source>
        <dbReference type="EMBL" id="SFN60102.1"/>
    </source>
</evidence>
<organism evidence="4 5">
    <name type="scientific">Mycetocola miduiensis</name>
    <dbReference type="NCBI Taxonomy" id="995034"/>
    <lineage>
        <taxon>Bacteria</taxon>
        <taxon>Bacillati</taxon>
        <taxon>Actinomycetota</taxon>
        <taxon>Actinomycetes</taxon>
        <taxon>Micrococcales</taxon>
        <taxon>Microbacteriaceae</taxon>
        <taxon>Mycetocola</taxon>
    </lineage>
</organism>
<dbReference type="InterPro" id="IPR036514">
    <property type="entry name" value="SGNH_hydro_sf"/>
</dbReference>
<dbReference type="SUPFAM" id="SSF52266">
    <property type="entry name" value="SGNH hydrolase"/>
    <property type="match status" value="1"/>
</dbReference>
<name>A0A1I5ACI4_9MICO</name>
<dbReference type="Gene3D" id="3.40.50.1110">
    <property type="entry name" value="SGNH hydrolase"/>
    <property type="match status" value="1"/>
</dbReference>
<dbReference type="GO" id="GO:0016788">
    <property type="term" value="F:hydrolase activity, acting on ester bonds"/>
    <property type="evidence" value="ECO:0007669"/>
    <property type="project" value="InterPro"/>
</dbReference>
<sequence length="311" mass="31940">MVNLADPVAFREAEGYLVGHAWRNRTFADVGALALAASILFAGSLSTVTAQAAPAAAVSAVSAQAAGAESAVIEYVARGDSYAAGQGAGSYENACMQSALSYPEMLDDVDRVELVADASCSGATTRDVLTRQLRVVAMNRDADLVTVTVGANDLGGAAVVAACSTSFASPECQAALDSVYALLTPRASGIPSRFAIRLTTALTGVAMVARDAKILVTGYPYLFETPPPSDPNYAAIVEINSATALLNATIQGVVQQLASRGVDIRYVDVTEAFTGHGIGSPDPWIHASGPDAFHPTAAGYVAYTMAITSAL</sequence>
<dbReference type="Proteomes" id="UP000198867">
    <property type="component" value="Unassembled WGS sequence"/>
</dbReference>
<dbReference type="PANTHER" id="PTHR37981">
    <property type="entry name" value="LIPASE 2"/>
    <property type="match status" value="1"/>
</dbReference>
<gene>
    <name evidence="4" type="ORF">SAMN05216219_1340</name>
</gene>
<protein>
    <submittedName>
        <fullName evidence="4">Lysophospholipase L1</fullName>
    </submittedName>
</protein>
<dbReference type="OrthoDB" id="5503950at2"/>
<dbReference type="GO" id="GO:0006629">
    <property type="term" value="P:lipid metabolic process"/>
    <property type="evidence" value="ECO:0007669"/>
    <property type="project" value="TreeGrafter"/>
</dbReference>
<keyword evidence="5" id="KW-1185">Reference proteome</keyword>
<feature type="domain" description="SGNH hydrolase-type esterase" evidence="3">
    <location>
        <begin position="79"/>
        <end position="300"/>
    </location>
</feature>
<keyword evidence="2" id="KW-1015">Disulfide bond</keyword>
<dbReference type="AlphaFoldDB" id="A0A1I5ACI4"/>
<feature type="active site" description="Nucleophile" evidence="1">
    <location>
        <position position="81"/>
    </location>
</feature>